<dbReference type="RefSeq" id="WP_109742619.1">
    <property type="nucleotide sequence ID" value="NZ_QGGO01000008.1"/>
</dbReference>
<dbReference type="EMBL" id="QGGO01000008">
    <property type="protein sequence ID" value="PWK27046.1"/>
    <property type="molecule type" value="Genomic_DNA"/>
</dbReference>
<evidence type="ECO:0000313" key="3">
    <source>
        <dbReference type="Proteomes" id="UP000245489"/>
    </source>
</evidence>
<reference evidence="2 3" key="1">
    <citation type="submission" date="2018-05" db="EMBL/GenBank/DDBJ databases">
        <title>Genomic Encyclopedia of Archaeal and Bacterial Type Strains, Phase II (KMG-II): from individual species to whole genera.</title>
        <authorList>
            <person name="Goeker M."/>
        </authorList>
    </citation>
    <scope>NUCLEOTIDE SEQUENCE [LARGE SCALE GENOMIC DNA]</scope>
    <source>
        <strain evidence="2 3">DSM 22214</strain>
    </source>
</reference>
<feature type="transmembrane region" description="Helical" evidence="1">
    <location>
        <begin position="68"/>
        <end position="92"/>
    </location>
</feature>
<keyword evidence="3" id="KW-1185">Reference proteome</keyword>
<name>A0A316EUX6_9BACT</name>
<evidence type="ECO:0000256" key="1">
    <source>
        <dbReference type="SAM" id="Phobius"/>
    </source>
</evidence>
<dbReference type="Proteomes" id="UP000245489">
    <property type="component" value="Unassembled WGS sequence"/>
</dbReference>
<accession>A0A316EUX6</accession>
<keyword evidence="1" id="KW-0812">Transmembrane</keyword>
<dbReference type="AlphaFoldDB" id="A0A316EUX6"/>
<evidence type="ECO:0000313" key="2">
    <source>
        <dbReference type="EMBL" id="PWK27046.1"/>
    </source>
</evidence>
<protein>
    <submittedName>
        <fullName evidence="2">Uncharacterized protein</fullName>
    </submittedName>
</protein>
<keyword evidence="1" id="KW-0472">Membrane</keyword>
<gene>
    <name evidence="2" type="ORF">LV89_01858</name>
</gene>
<comment type="caution">
    <text evidence="2">The sequence shown here is derived from an EMBL/GenBank/DDBJ whole genome shotgun (WGS) entry which is preliminary data.</text>
</comment>
<proteinExistence type="predicted"/>
<sequence>MILKNLKIDTNKAVLDDYYQYEKLLLKAGLTQEQIRAKLTEHGFNSYNQYIDARKTATTREQRNVVEVAVVAGLVVLSAIIGFLIITGKLIISDDRK</sequence>
<organism evidence="2 3">
    <name type="scientific">Arcicella aurantiaca</name>
    <dbReference type="NCBI Taxonomy" id="591202"/>
    <lineage>
        <taxon>Bacteria</taxon>
        <taxon>Pseudomonadati</taxon>
        <taxon>Bacteroidota</taxon>
        <taxon>Cytophagia</taxon>
        <taxon>Cytophagales</taxon>
        <taxon>Flectobacillaceae</taxon>
        <taxon>Arcicella</taxon>
    </lineage>
</organism>
<keyword evidence="1" id="KW-1133">Transmembrane helix</keyword>